<feature type="compositionally biased region" description="Low complexity" evidence="1">
    <location>
        <begin position="78"/>
        <end position="98"/>
    </location>
</feature>
<feature type="compositionally biased region" description="Polar residues" evidence="1">
    <location>
        <begin position="287"/>
        <end position="297"/>
    </location>
</feature>
<organism evidence="4 5">
    <name type="scientific">Tetradesmus obliquus</name>
    <name type="common">Green alga</name>
    <name type="synonym">Acutodesmus obliquus</name>
    <dbReference type="NCBI Taxonomy" id="3088"/>
    <lineage>
        <taxon>Eukaryota</taxon>
        <taxon>Viridiplantae</taxon>
        <taxon>Chlorophyta</taxon>
        <taxon>core chlorophytes</taxon>
        <taxon>Chlorophyceae</taxon>
        <taxon>CS clade</taxon>
        <taxon>Sphaeropleales</taxon>
        <taxon>Scenedesmaceae</taxon>
        <taxon>Tetradesmus</taxon>
    </lineage>
</organism>
<evidence type="ECO:0000313" key="5">
    <source>
        <dbReference type="Proteomes" id="UP000256970"/>
    </source>
</evidence>
<gene>
    <name evidence="4" type="ORF">BQ4739_LOCUS11114</name>
</gene>
<keyword evidence="2" id="KW-0812">Transmembrane</keyword>
<dbReference type="EMBL" id="FNXT01001020">
    <property type="protein sequence ID" value="SZX70958.1"/>
    <property type="molecule type" value="Genomic_DNA"/>
</dbReference>
<protein>
    <submittedName>
        <fullName evidence="4">Uncharacterized protein</fullName>
    </submittedName>
</protein>
<evidence type="ECO:0000256" key="3">
    <source>
        <dbReference type="SAM" id="SignalP"/>
    </source>
</evidence>
<keyword evidence="5" id="KW-1185">Reference proteome</keyword>
<feature type="signal peptide" evidence="3">
    <location>
        <begin position="1"/>
        <end position="29"/>
    </location>
</feature>
<feature type="region of interest" description="Disordered" evidence="1">
    <location>
        <begin position="150"/>
        <end position="190"/>
    </location>
</feature>
<feature type="region of interest" description="Disordered" evidence="1">
    <location>
        <begin position="78"/>
        <end position="119"/>
    </location>
</feature>
<evidence type="ECO:0000256" key="1">
    <source>
        <dbReference type="SAM" id="MobiDB-lite"/>
    </source>
</evidence>
<keyword evidence="2" id="KW-1133">Transmembrane helix</keyword>
<feature type="compositionally biased region" description="Polar residues" evidence="1">
    <location>
        <begin position="101"/>
        <end position="116"/>
    </location>
</feature>
<sequence length="372" mass="38363">MGLQNYAQQACKRACGLLVLAVLLVSSMAQDSSSDTVRVKVVFEGIPQDEFDAKYNTATLVTVASVAGVPNDYVYRIGGPSQPSSSSSSSSGNSTGPSMLVGNTITPTSSSEQAVPTTPEVVASSNNIVATAAPTPAFVEASSNAQVVPAAATAPATSTDPTTPTTTPTTPSSSSSSGRRLSQVRATAEYGIKTNRTAGDWATPEVIRRKVLSSAAGFGQSSSQGNGKGFYATLFKNGVKAEPMVFLDSTQILAGGLTTEAPKSRFGARKDAELKVLDHQEVKAALNPNTNASNTVNAKEMTPLPAPQPAAQPQPQRQPALQPWAIGLIAVAGVLVLAAGSVCVWRKCTSDAMRKSGSRQQFLPSTVADTSA</sequence>
<accession>A0A383VZU1</accession>
<feature type="compositionally biased region" description="Low complexity" evidence="1">
    <location>
        <begin position="150"/>
        <end position="177"/>
    </location>
</feature>
<feature type="transmembrane region" description="Helical" evidence="2">
    <location>
        <begin position="324"/>
        <end position="345"/>
    </location>
</feature>
<keyword evidence="2" id="KW-0472">Membrane</keyword>
<dbReference type="Proteomes" id="UP000256970">
    <property type="component" value="Unassembled WGS sequence"/>
</dbReference>
<feature type="region of interest" description="Disordered" evidence="1">
    <location>
        <begin position="285"/>
        <end position="318"/>
    </location>
</feature>
<feature type="chain" id="PRO_5016574382" evidence="3">
    <location>
        <begin position="30"/>
        <end position="372"/>
    </location>
</feature>
<evidence type="ECO:0000256" key="2">
    <source>
        <dbReference type="SAM" id="Phobius"/>
    </source>
</evidence>
<evidence type="ECO:0000313" key="4">
    <source>
        <dbReference type="EMBL" id="SZX70958.1"/>
    </source>
</evidence>
<proteinExistence type="predicted"/>
<dbReference type="AlphaFoldDB" id="A0A383VZU1"/>
<keyword evidence="3" id="KW-0732">Signal</keyword>
<reference evidence="4 5" key="1">
    <citation type="submission" date="2016-10" db="EMBL/GenBank/DDBJ databases">
        <authorList>
            <person name="Cai Z."/>
        </authorList>
    </citation>
    <scope>NUCLEOTIDE SEQUENCE [LARGE SCALE GENOMIC DNA]</scope>
</reference>
<name>A0A383VZU1_TETOB</name>